<sequence length="239" mass="27053">MTKSGHLLVVDDDPEIRRLLREYLERAGYRLSTAAGGREMFSALEQAPIDLIILDLMMPGDDGLELLRKLRGHSNIPVVMLTAMGEETDRILGLEMGADDYISKPFNPRELLARIKSVLRRSSSLPEAPLQDEATEALFADWHLNLQQHHLISPDGVVVPLSGGEFRLLKVFIEHPGRVLSRDQLLEFSQGREAQPFDRSIDVLVGRLRKRLREDPKKPAIIHTMRGEGYRFVPEITFA</sequence>
<evidence type="ECO:0000259" key="11">
    <source>
        <dbReference type="PROSITE" id="PS51755"/>
    </source>
</evidence>
<keyword evidence="2" id="KW-0963">Cytoplasm</keyword>
<dbReference type="SMART" id="SM00448">
    <property type="entry name" value="REC"/>
    <property type="match status" value="1"/>
</dbReference>
<dbReference type="Proteomes" id="UP000654401">
    <property type="component" value="Unassembled WGS sequence"/>
</dbReference>
<dbReference type="Pfam" id="PF00072">
    <property type="entry name" value="Response_reg"/>
    <property type="match status" value="1"/>
</dbReference>
<feature type="modified residue" description="4-aspartylphosphate" evidence="8">
    <location>
        <position position="55"/>
    </location>
</feature>
<reference evidence="12 13" key="1">
    <citation type="submission" date="2020-08" db="EMBL/GenBank/DDBJ databases">
        <title>Bridging the membrane lipid divide: bacteria of the FCB group superphylum have the potential to synthesize archaeal ether lipids.</title>
        <authorList>
            <person name="Villanueva L."/>
            <person name="Von Meijenfeldt F.A.B."/>
            <person name="Westbye A.B."/>
            <person name="Yadav S."/>
            <person name="Hopmans E.C."/>
            <person name="Dutilh B.E."/>
            <person name="Sinninghe Damste J.S."/>
        </authorList>
    </citation>
    <scope>NUCLEOTIDE SEQUENCE [LARGE SCALE GENOMIC DNA]</scope>
    <source>
        <strain evidence="12">NIOZ-UU100</strain>
    </source>
</reference>
<evidence type="ECO:0000256" key="2">
    <source>
        <dbReference type="ARBA" id="ARBA00022490"/>
    </source>
</evidence>
<evidence type="ECO:0000313" key="12">
    <source>
        <dbReference type="EMBL" id="MBC8519963.1"/>
    </source>
</evidence>
<evidence type="ECO:0000256" key="7">
    <source>
        <dbReference type="ARBA" id="ARBA00023163"/>
    </source>
</evidence>
<evidence type="ECO:0000256" key="4">
    <source>
        <dbReference type="ARBA" id="ARBA00023012"/>
    </source>
</evidence>
<comment type="caution">
    <text evidence="12">The sequence shown here is derived from an EMBL/GenBank/DDBJ whole genome shotgun (WGS) entry which is preliminary data.</text>
</comment>
<dbReference type="PANTHER" id="PTHR48111:SF4">
    <property type="entry name" value="DNA-BINDING DUAL TRANSCRIPTIONAL REGULATOR OMPR"/>
    <property type="match status" value="1"/>
</dbReference>
<dbReference type="GO" id="GO:0005829">
    <property type="term" value="C:cytosol"/>
    <property type="evidence" value="ECO:0007669"/>
    <property type="project" value="TreeGrafter"/>
</dbReference>
<evidence type="ECO:0000313" key="13">
    <source>
        <dbReference type="Proteomes" id="UP000654401"/>
    </source>
</evidence>
<dbReference type="PROSITE" id="PS50110">
    <property type="entry name" value="RESPONSE_REGULATORY"/>
    <property type="match status" value="1"/>
</dbReference>
<dbReference type="Gene3D" id="6.10.250.690">
    <property type="match status" value="1"/>
</dbReference>
<dbReference type="AlphaFoldDB" id="A0A8J6TSS2"/>
<dbReference type="GO" id="GO:0000156">
    <property type="term" value="F:phosphorelay response regulator activity"/>
    <property type="evidence" value="ECO:0007669"/>
    <property type="project" value="TreeGrafter"/>
</dbReference>
<evidence type="ECO:0000259" key="10">
    <source>
        <dbReference type="PROSITE" id="PS50110"/>
    </source>
</evidence>
<dbReference type="SUPFAM" id="SSF46894">
    <property type="entry name" value="C-terminal effector domain of the bipartite response regulators"/>
    <property type="match status" value="1"/>
</dbReference>
<feature type="domain" description="Response regulatory" evidence="10">
    <location>
        <begin position="6"/>
        <end position="119"/>
    </location>
</feature>
<keyword evidence="7" id="KW-0804">Transcription</keyword>
<dbReference type="SMART" id="SM00862">
    <property type="entry name" value="Trans_reg_C"/>
    <property type="match status" value="1"/>
</dbReference>
<feature type="domain" description="OmpR/PhoB-type" evidence="11">
    <location>
        <begin position="134"/>
        <end position="234"/>
    </location>
</feature>
<dbReference type="Pfam" id="PF00486">
    <property type="entry name" value="Trans_reg_C"/>
    <property type="match status" value="1"/>
</dbReference>
<dbReference type="InterPro" id="IPR011006">
    <property type="entry name" value="CheY-like_superfamily"/>
</dbReference>
<name>A0A8J6TSS2_9GAMM</name>
<accession>A0A8J6TSS2</accession>
<dbReference type="Gene3D" id="1.10.10.10">
    <property type="entry name" value="Winged helix-like DNA-binding domain superfamily/Winged helix DNA-binding domain"/>
    <property type="match status" value="1"/>
</dbReference>
<evidence type="ECO:0000256" key="8">
    <source>
        <dbReference type="PROSITE-ProRule" id="PRU00169"/>
    </source>
</evidence>
<evidence type="ECO:0000256" key="6">
    <source>
        <dbReference type="ARBA" id="ARBA00023125"/>
    </source>
</evidence>
<evidence type="ECO:0000256" key="5">
    <source>
        <dbReference type="ARBA" id="ARBA00023015"/>
    </source>
</evidence>
<dbReference type="InterPro" id="IPR016032">
    <property type="entry name" value="Sig_transdc_resp-reg_C-effctor"/>
</dbReference>
<dbReference type="PANTHER" id="PTHR48111">
    <property type="entry name" value="REGULATOR OF RPOS"/>
    <property type="match status" value="1"/>
</dbReference>
<protein>
    <submittedName>
        <fullName evidence="12">Response regulator</fullName>
    </submittedName>
</protein>
<gene>
    <name evidence="12" type="ORF">H8D24_06120</name>
</gene>
<dbReference type="SUPFAM" id="SSF52172">
    <property type="entry name" value="CheY-like"/>
    <property type="match status" value="1"/>
</dbReference>
<dbReference type="PROSITE" id="PS51755">
    <property type="entry name" value="OMPR_PHOB"/>
    <property type="match status" value="1"/>
</dbReference>
<dbReference type="GO" id="GO:0000976">
    <property type="term" value="F:transcription cis-regulatory region binding"/>
    <property type="evidence" value="ECO:0007669"/>
    <property type="project" value="TreeGrafter"/>
</dbReference>
<dbReference type="FunFam" id="3.40.50.2300:FF:000001">
    <property type="entry name" value="DNA-binding response regulator PhoB"/>
    <property type="match status" value="1"/>
</dbReference>
<dbReference type="InterPro" id="IPR036388">
    <property type="entry name" value="WH-like_DNA-bd_sf"/>
</dbReference>
<evidence type="ECO:0000256" key="1">
    <source>
        <dbReference type="ARBA" id="ARBA00004496"/>
    </source>
</evidence>
<keyword evidence="6 9" id="KW-0238">DNA-binding</keyword>
<dbReference type="InterPro" id="IPR001789">
    <property type="entry name" value="Sig_transdc_resp-reg_receiver"/>
</dbReference>
<dbReference type="InterPro" id="IPR001867">
    <property type="entry name" value="OmpR/PhoB-type_DNA-bd"/>
</dbReference>
<dbReference type="GO" id="GO:0006355">
    <property type="term" value="P:regulation of DNA-templated transcription"/>
    <property type="evidence" value="ECO:0007669"/>
    <property type="project" value="InterPro"/>
</dbReference>
<dbReference type="CDD" id="cd00383">
    <property type="entry name" value="trans_reg_C"/>
    <property type="match status" value="1"/>
</dbReference>
<organism evidence="12 13">
    <name type="scientific">Candidatus Thiopontia autotrophica</name>
    <dbReference type="NCBI Taxonomy" id="2841688"/>
    <lineage>
        <taxon>Bacteria</taxon>
        <taxon>Pseudomonadati</taxon>
        <taxon>Pseudomonadota</taxon>
        <taxon>Gammaproteobacteria</taxon>
        <taxon>Candidatus Thiopontia</taxon>
    </lineage>
</organism>
<keyword evidence="5" id="KW-0805">Transcription regulation</keyword>
<comment type="subcellular location">
    <subcellularLocation>
        <location evidence="1">Cytoplasm</location>
    </subcellularLocation>
</comment>
<feature type="DNA-binding region" description="OmpR/PhoB-type" evidence="9">
    <location>
        <begin position="134"/>
        <end position="234"/>
    </location>
</feature>
<keyword evidence="4" id="KW-0902">Two-component regulatory system</keyword>
<dbReference type="InterPro" id="IPR039420">
    <property type="entry name" value="WalR-like"/>
</dbReference>
<dbReference type="Gene3D" id="3.40.50.2300">
    <property type="match status" value="1"/>
</dbReference>
<keyword evidence="3 8" id="KW-0597">Phosphoprotein</keyword>
<dbReference type="EMBL" id="JACNFK010000030">
    <property type="protein sequence ID" value="MBC8519963.1"/>
    <property type="molecule type" value="Genomic_DNA"/>
</dbReference>
<dbReference type="FunFam" id="1.10.10.10:FF:000099">
    <property type="entry name" value="Two-component system response regulator TorR"/>
    <property type="match status" value="1"/>
</dbReference>
<evidence type="ECO:0000256" key="9">
    <source>
        <dbReference type="PROSITE-ProRule" id="PRU01091"/>
    </source>
</evidence>
<proteinExistence type="predicted"/>
<dbReference type="GO" id="GO:0032993">
    <property type="term" value="C:protein-DNA complex"/>
    <property type="evidence" value="ECO:0007669"/>
    <property type="project" value="TreeGrafter"/>
</dbReference>
<evidence type="ECO:0000256" key="3">
    <source>
        <dbReference type="ARBA" id="ARBA00022553"/>
    </source>
</evidence>